<name>A0ABT6I6Q7_9GAMM</name>
<dbReference type="RefSeq" id="WP_110716159.1">
    <property type="nucleotide sequence ID" value="NZ_PZJW01000006.1"/>
</dbReference>
<protein>
    <recommendedName>
        <fullName evidence="3">DUF2845 domain-containing protein</fullName>
    </recommendedName>
</protein>
<comment type="caution">
    <text evidence="1">The sequence shown here is derived from an EMBL/GenBank/DDBJ whole genome shotgun (WGS) entry which is preliminary data.</text>
</comment>
<reference evidence="1" key="2">
    <citation type="submission" date="2017-11" db="EMBL/GenBank/DDBJ databases">
        <authorList>
            <person name="Das S.K."/>
        </authorList>
    </citation>
    <scope>NUCLEOTIDE SEQUENCE</scope>
    <source>
        <strain evidence="1">S4-41</strain>
    </source>
</reference>
<reference evidence="1" key="1">
    <citation type="journal article" date="2015" name="Antonie Van Leeuwenhoek">
        <title>Comparative 16S rRNA signatures and multilocus sequence analysis for the genus Salinicola and description of Salinicola acroporae sp. nov., isolated from coral Acropora digitifera.</title>
        <authorList>
            <person name="Lepcha R.T."/>
            <person name="Poddar A."/>
            <person name="Schumann P."/>
            <person name="Das S.K."/>
        </authorList>
    </citation>
    <scope>NUCLEOTIDE SEQUENCE</scope>
    <source>
        <strain evidence="1">S4-41</strain>
    </source>
</reference>
<evidence type="ECO:0000313" key="2">
    <source>
        <dbReference type="Proteomes" id="UP001162135"/>
    </source>
</evidence>
<dbReference type="EMBL" id="PGFS01000001">
    <property type="protein sequence ID" value="MDH4573415.1"/>
    <property type="molecule type" value="Genomic_DNA"/>
</dbReference>
<dbReference type="Pfam" id="PF11006">
    <property type="entry name" value="DUF2845"/>
    <property type="match status" value="1"/>
</dbReference>
<dbReference type="Proteomes" id="UP001162135">
    <property type="component" value="Unassembled WGS sequence"/>
</dbReference>
<proteinExistence type="predicted"/>
<evidence type="ECO:0000313" key="1">
    <source>
        <dbReference type="EMBL" id="MDH4573415.1"/>
    </source>
</evidence>
<evidence type="ECO:0008006" key="3">
    <source>
        <dbReference type="Google" id="ProtNLM"/>
    </source>
</evidence>
<gene>
    <name evidence="1" type="ORF">CUR86_13880</name>
</gene>
<accession>A0ABT6I6Q7</accession>
<keyword evidence="2" id="KW-1185">Reference proteome</keyword>
<organism evidence="1 2">
    <name type="scientific">Salinicola acroporae</name>
    <dbReference type="NCBI Taxonomy" id="1541440"/>
    <lineage>
        <taxon>Bacteria</taxon>
        <taxon>Pseudomonadati</taxon>
        <taxon>Pseudomonadota</taxon>
        <taxon>Gammaproteobacteria</taxon>
        <taxon>Oceanospirillales</taxon>
        <taxon>Halomonadaceae</taxon>
        <taxon>Salinicola</taxon>
    </lineage>
</organism>
<sequence length="113" mass="12144">MTVARSGCRAGMRGGRQATSIGLVILLLSVANPVIAMRCQDGLTANGDTPEQVLRKCGAPASRVIELPQRRGGHVIEGAVTVERWVYGPRYGARYLLRFVAGKLVDERLALSP</sequence>
<dbReference type="InterPro" id="IPR021268">
    <property type="entry name" value="DUF2845"/>
</dbReference>